<dbReference type="GO" id="GO:0008233">
    <property type="term" value="F:peptidase activity"/>
    <property type="evidence" value="ECO:0007669"/>
    <property type="project" value="UniProtKB-KW"/>
</dbReference>
<proteinExistence type="predicted"/>
<dbReference type="Gene3D" id="3.40.50.1820">
    <property type="entry name" value="alpha/beta hydrolase"/>
    <property type="match status" value="1"/>
</dbReference>
<dbReference type="InterPro" id="IPR029058">
    <property type="entry name" value="AB_hydrolase_fold"/>
</dbReference>
<dbReference type="InterPro" id="IPR049492">
    <property type="entry name" value="BD-FAE-like_dom"/>
</dbReference>
<keyword evidence="1" id="KW-0378">Hydrolase</keyword>
<dbReference type="PANTHER" id="PTHR48081:SF33">
    <property type="entry name" value="KYNURENINE FORMAMIDASE"/>
    <property type="match status" value="1"/>
</dbReference>
<evidence type="ECO:0000259" key="2">
    <source>
        <dbReference type="Pfam" id="PF20434"/>
    </source>
</evidence>
<keyword evidence="4" id="KW-1185">Reference proteome</keyword>
<accession>A0A5C3FFD5</accession>
<protein>
    <submittedName>
        <fullName evidence="3">Related to Serine protease</fullName>
    </submittedName>
</protein>
<dbReference type="Proteomes" id="UP000325008">
    <property type="component" value="Unassembled WGS sequence"/>
</dbReference>
<dbReference type="EMBL" id="OOIQ01000001">
    <property type="protein sequence ID" value="SPO43102.1"/>
    <property type="molecule type" value="Genomic_DNA"/>
</dbReference>
<gene>
    <name evidence="3" type="ORF">PSANT_00786</name>
</gene>
<evidence type="ECO:0000313" key="3">
    <source>
        <dbReference type="EMBL" id="SPO43102.1"/>
    </source>
</evidence>
<dbReference type="RefSeq" id="XP_014659848.1">
    <property type="nucleotide sequence ID" value="XM_014804362.1"/>
</dbReference>
<comment type="caution">
    <text evidence="3">The sequence shown here is derived from an EMBL/GenBank/DDBJ whole genome shotgun (WGS) entry which is preliminary data.</text>
</comment>
<evidence type="ECO:0000256" key="1">
    <source>
        <dbReference type="ARBA" id="ARBA00022801"/>
    </source>
</evidence>
<keyword evidence="3" id="KW-0645">Protease</keyword>
<sequence length="311" mass="33615">MSSSTVTPKTLTYVSGSSDFEQQLDLYLPSEQTASSLVVFIHGGAWRTGSRKDHADLAKYLCAKGKAVAIVDYRLSVKDDQGLPKHIHPVHVQDVNAALAFLHVRDDVPSKDWVVVGHSIGAWLTLAAIISGSSSSPDAQYPAPMPTPSSAARDSIKTCVLVDGIFSVSGLLQEYPDYDGFVAQAFLPHPGPAEYDVVSCENWPLAFDGKQLHVWHSCDDELLSFKQSLDIILHLDSKLSTAASASIPVVIPQDGNASTTEVQGEKKLLASLYANTSIKNADQLHADLTTLKGAHDDLLHTETFWNLILAL</sequence>
<dbReference type="InterPro" id="IPR050300">
    <property type="entry name" value="GDXG_lipolytic_enzyme"/>
</dbReference>
<dbReference type="OrthoDB" id="6495301at2759"/>
<organism evidence="3 4">
    <name type="scientific">Pseudozyma antarctica</name>
    <name type="common">Yeast</name>
    <name type="synonym">Candida antarctica</name>
    <dbReference type="NCBI Taxonomy" id="84753"/>
    <lineage>
        <taxon>Eukaryota</taxon>
        <taxon>Fungi</taxon>
        <taxon>Dikarya</taxon>
        <taxon>Basidiomycota</taxon>
        <taxon>Ustilaginomycotina</taxon>
        <taxon>Ustilaginomycetes</taxon>
        <taxon>Ustilaginales</taxon>
        <taxon>Ustilaginaceae</taxon>
        <taxon>Moesziomyces</taxon>
    </lineage>
</organism>
<evidence type="ECO:0000313" key="4">
    <source>
        <dbReference type="Proteomes" id="UP000325008"/>
    </source>
</evidence>
<dbReference type="SUPFAM" id="SSF53474">
    <property type="entry name" value="alpha/beta-Hydrolases"/>
    <property type="match status" value="1"/>
</dbReference>
<dbReference type="AlphaFoldDB" id="A0A5C3FFD5"/>
<reference evidence="3" key="1">
    <citation type="submission" date="2018-03" db="EMBL/GenBank/DDBJ databases">
        <authorList>
            <person name="Guldener U."/>
        </authorList>
    </citation>
    <scope>NUCLEOTIDE SEQUENCE [LARGE SCALE GENOMIC DNA]</scope>
    <source>
        <strain evidence="3">ATCC34888</strain>
    </source>
</reference>
<feature type="domain" description="BD-FAE-like" evidence="2">
    <location>
        <begin position="24"/>
        <end position="140"/>
    </location>
</feature>
<dbReference type="Pfam" id="PF20434">
    <property type="entry name" value="BD-FAE"/>
    <property type="match status" value="1"/>
</dbReference>
<name>A0A5C3FFD5_PSEA2</name>
<dbReference type="PANTHER" id="PTHR48081">
    <property type="entry name" value="AB HYDROLASE SUPERFAMILY PROTEIN C4A8.06C"/>
    <property type="match status" value="1"/>
</dbReference>
<dbReference type="GO" id="GO:0006508">
    <property type="term" value="P:proteolysis"/>
    <property type="evidence" value="ECO:0007669"/>
    <property type="project" value="UniProtKB-KW"/>
</dbReference>